<comment type="caution">
    <text evidence="1">The sequence shown here is derived from an EMBL/GenBank/DDBJ whole genome shotgun (WGS) entry which is preliminary data.</text>
</comment>
<protein>
    <submittedName>
        <fullName evidence="1">Uncharacterized protein</fullName>
    </submittedName>
</protein>
<evidence type="ECO:0000313" key="1">
    <source>
        <dbReference type="EMBL" id="KAJ2991918.1"/>
    </source>
</evidence>
<evidence type="ECO:0000313" key="2">
    <source>
        <dbReference type="Proteomes" id="UP001143856"/>
    </source>
</evidence>
<accession>A0ACC1PJ88</accession>
<gene>
    <name evidence="1" type="ORF">NUW58_g2343</name>
</gene>
<keyword evidence="2" id="KW-1185">Reference proteome</keyword>
<dbReference type="EMBL" id="JAPDGR010000300">
    <property type="protein sequence ID" value="KAJ2991918.1"/>
    <property type="molecule type" value="Genomic_DNA"/>
</dbReference>
<reference evidence="1" key="1">
    <citation type="submission" date="2022-10" db="EMBL/GenBank/DDBJ databases">
        <title>Genome Sequence of Xylaria curta.</title>
        <authorList>
            <person name="Buettner E."/>
        </authorList>
    </citation>
    <scope>NUCLEOTIDE SEQUENCE</scope>
    <source>
        <strain evidence="1">Babe10</strain>
    </source>
</reference>
<dbReference type="Proteomes" id="UP001143856">
    <property type="component" value="Unassembled WGS sequence"/>
</dbReference>
<proteinExistence type="predicted"/>
<sequence>MAGPQQHEQSNSYYYFPSPETIPSHDEADEETEQVYHPPPPQTTHYWTSDHTRRLEYAAIDAASRGIKGWVMKHVVPDCLVPKDNRRLAFDDDTGSVRRYRLELECDDASIKEGKRPGPGPGPTKYPVNHRKEYIMEDLIAFLQGNPAAAQALRELCSTPGGVHERVRQAELQRIKEIKIYPMYSVFTNKPIEGFPETVGEMDQLSGELDLSYRLVSLDQKRGGTLEEKRTYLKFYTGVPVYDAGSRQIDTAEEESRELESAGVDSNTLKLGD</sequence>
<name>A0ACC1PJ88_9PEZI</name>
<organism evidence="1 2">
    <name type="scientific">Xylaria curta</name>
    <dbReference type="NCBI Taxonomy" id="42375"/>
    <lineage>
        <taxon>Eukaryota</taxon>
        <taxon>Fungi</taxon>
        <taxon>Dikarya</taxon>
        <taxon>Ascomycota</taxon>
        <taxon>Pezizomycotina</taxon>
        <taxon>Sordariomycetes</taxon>
        <taxon>Xylariomycetidae</taxon>
        <taxon>Xylariales</taxon>
        <taxon>Xylariaceae</taxon>
        <taxon>Xylaria</taxon>
    </lineage>
</organism>